<name>A0A9Q3DH48_9BASI</name>
<gene>
    <name evidence="2" type="ORF">O181_042710</name>
</gene>
<evidence type="ECO:0000256" key="1">
    <source>
        <dbReference type="SAM" id="MobiDB-lite"/>
    </source>
</evidence>
<accession>A0A9Q3DH48</accession>
<evidence type="ECO:0000313" key="2">
    <source>
        <dbReference type="EMBL" id="MBW0502995.1"/>
    </source>
</evidence>
<proteinExistence type="predicted"/>
<feature type="compositionally biased region" description="Basic and acidic residues" evidence="1">
    <location>
        <begin position="47"/>
        <end position="61"/>
    </location>
</feature>
<keyword evidence="3" id="KW-1185">Reference proteome</keyword>
<dbReference type="EMBL" id="AVOT02017126">
    <property type="protein sequence ID" value="MBW0502995.1"/>
    <property type="molecule type" value="Genomic_DNA"/>
</dbReference>
<sequence>MELLPRCCFSVLSSVVRKSSGGPEAQLPHTCLHRRRPATIQGYLRKKAQEPAKETELARDACDDESEDGEAVGWVQCGESAHTSASQSKGETSERLGDRPKEFGGMGRPPAVDPRQP</sequence>
<comment type="caution">
    <text evidence="2">The sequence shown here is derived from an EMBL/GenBank/DDBJ whole genome shotgun (WGS) entry which is preliminary data.</text>
</comment>
<organism evidence="2 3">
    <name type="scientific">Austropuccinia psidii MF-1</name>
    <dbReference type="NCBI Taxonomy" id="1389203"/>
    <lineage>
        <taxon>Eukaryota</taxon>
        <taxon>Fungi</taxon>
        <taxon>Dikarya</taxon>
        <taxon>Basidiomycota</taxon>
        <taxon>Pucciniomycotina</taxon>
        <taxon>Pucciniomycetes</taxon>
        <taxon>Pucciniales</taxon>
        <taxon>Sphaerophragmiaceae</taxon>
        <taxon>Austropuccinia</taxon>
    </lineage>
</organism>
<dbReference type="AlphaFoldDB" id="A0A9Q3DH48"/>
<dbReference type="Proteomes" id="UP000765509">
    <property type="component" value="Unassembled WGS sequence"/>
</dbReference>
<feature type="compositionally biased region" description="Polar residues" evidence="1">
    <location>
        <begin position="81"/>
        <end position="90"/>
    </location>
</feature>
<evidence type="ECO:0000313" key="3">
    <source>
        <dbReference type="Proteomes" id="UP000765509"/>
    </source>
</evidence>
<protein>
    <submittedName>
        <fullName evidence="2">Uncharacterized protein</fullName>
    </submittedName>
</protein>
<feature type="region of interest" description="Disordered" evidence="1">
    <location>
        <begin position="46"/>
        <end position="117"/>
    </location>
</feature>
<feature type="compositionally biased region" description="Basic and acidic residues" evidence="1">
    <location>
        <begin position="91"/>
        <end position="102"/>
    </location>
</feature>
<reference evidence="2" key="1">
    <citation type="submission" date="2021-03" db="EMBL/GenBank/DDBJ databases">
        <title>Draft genome sequence of rust myrtle Austropuccinia psidii MF-1, a brazilian biotype.</title>
        <authorList>
            <person name="Quecine M.C."/>
            <person name="Pachon D.M.R."/>
            <person name="Bonatelli M.L."/>
            <person name="Correr F.H."/>
            <person name="Franceschini L.M."/>
            <person name="Leite T.F."/>
            <person name="Margarido G.R.A."/>
            <person name="Almeida C.A."/>
            <person name="Ferrarezi J.A."/>
            <person name="Labate C.A."/>
        </authorList>
    </citation>
    <scope>NUCLEOTIDE SEQUENCE</scope>
    <source>
        <strain evidence="2">MF-1</strain>
    </source>
</reference>